<keyword evidence="8 20" id="KW-0808">Transferase</keyword>
<dbReference type="SUPFAM" id="SSF82199">
    <property type="entry name" value="SET domain"/>
    <property type="match status" value="1"/>
</dbReference>
<dbReference type="InterPro" id="IPR025788">
    <property type="entry name" value="Set2_fungi"/>
</dbReference>
<feature type="compositionally biased region" description="Pro residues" evidence="15">
    <location>
        <begin position="904"/>
        <end position="914"/>
    </location>
</feature>
<feature type="region of interest" description="Disordered" evidence="15">
    <location>
        <begin position="848"/>
        <end position="975"/>
    </location>
</feature>
<comment type="subcellular location">
    <subcellularLocation>
        <location evidence="2">Chromosome</location>
    </subcellularLocation>
    <subcellularLocation>
        <location evidence="1">Nucleus</location>
    </subcellularLocation>
</comment>
<feature type="compositionally biased region" description="Basic and acidic residues" evidence="15">
    <location>
        <begin position="778"/>
        <end position="792"/>
    </location>
</feature>
<dbReference type="InterPro" id="IPR001202">
    <property type="entry name" value="WW_dom"/>
</dbReference>
<dbReference type="PROSITE" id="PS50020">
    <property type="entry name" value="WW_DOMAIN_2"/>
    <property type="match status" value="1"/>
</dbReference>
<dbReference type="Pfam" id="PF17907">
    <property type="entry name" value="AWS"/>
    <property type="match status" value="1"/>
</dbReference>
<keyword evidence="5" id="KW-0158">Chromosome</keyword>
<dbReference type="InterPro" id="IPR036020">
    <property type="entry name" value="WW_dom_sf"/>
</dbReference>
<dbReference type="Pfam" id="PF08236">
    <property type="entry name" value="SRI"/>
    <property type="match status" value="1"/>
</dbReference>
<feature type="compositionally biased region" description="Polar residues" evidence="15">
    <location>
        <begin position="1"/>
        <end position="11"/>
    </location>
</feature>
<evidence type="ECO:0000313" key="21">
    <source>
        <dbReference type="Proteomes" id="UP001642501"/>
    </source>
</evidence>
<evidence type="ECO:0000256" key="9">
    <source>
        <dbReference type="ARBA" id="ARBA00022691"/>
    </source>
</evidence>
<accession>A0ABP0DEF3</accession>
<dbReference type="SMART" id="SM00508">
    <property type="entry name" value="PostSET"/>
    <property type="match status" value="1"/>
</dbReference>
<feature type="compositionally biased region" description="Acidic residues" evidence="15">
    <location>
        <begin position="921"/>
        <end position="935"/>
    </location>
</feature>
<dbReference type="PROSITE" id="PS50280">
    <property type="entry name" value="SET"/>
    <property type="match status" value="1"/>
</dbReference>
<evidence type="ECO:0000256" key="6">
    <source>
        <dbReference type="ARBA" id="ARBA00022491"/>
    </source>
</evidence>
<dbReference type="InterPro" id="IPR038190">
    <property type="entry name" value="SRI_sf"/>
</dbReference>
<dbReference type="CDD" id="cd19172">
    <property type="entry name" value="SET_SETD2"/>
    <property type="match status" value="1"/>
</dbReference>
<evidence type="ECO:0000259" key="17">
    <source>
        <dbReference type="PROSITE" id="PS50280"/>
    </source>
</evidence>
<feature type="domain" description="WW" evidence="16">
    <location>
        <begin position="603"/>
        <end position="635"/>
    </location>
</feature>
<dbReference type="SMART" id="SM00456">
    <property type="entry name" value="WW"/>
    <property type="match status" value="1"/>
</dbReference>
<dbReference type="PROSITE" id="PS51215">
    <property type="entry name" value="AWS"/>
    <property type="match status" value="1"/>
</dbReference>
<name>A0ABP0DEF3_9PEZI</name>
<keyword evidence="12" id="KW-0539">Nucleus</keyword>
<feature type="region of interest" description="Disordered" evidence="15">
    <location>
        <begin position="778"/>
        <end position="807"/>
    </location>
</feature>
<dbReference type="Gene3D" id="2.20.70.10">
    <property type="match status" value="1"/>
</dbReference>
<dbReference type="InterPro" id="IPR050777">
    <property type="entry name" value="SET2_Histone-Lys_MeTrsfase"/>
</dbReference>
<dbReference type="SMART" id="SM00570">
    <property type="entry name" value="AWS"/>
    <property type="match status" value="1"/>
</dbReference>
<dbReference type="PANTHER" id="PTHR22884">
    <property type="entry name" value="SET DOMAIN PROTEINS"/>
    <property type="match status" value="1"/>
</dbReference>
<evidence type="ECO:0000256" key="2">
    <source>
        <dbReference type="ARBA" id="ARBA00004286"/>
    </source>
</evidence>
<dbReference type="Gene3D" id="1.10.1740.100">
    <property type="entry name" value="Set2, Rpb1 interacting domain"/>
    <property type="match status" value="1"/>
</dbReference>
<feature type="region of interest" description="Disordered" evidence="15">
    <location>
        <begin position="1"/>
        <end position="61"/>
    </location>
</feature>
<evidence type="ECO:0000256" key="7">
    <source>
        <dbReference type="ARBA" id="ARBA00022603"/>
    </source>
</evidence>
<dbReference type="InterPro" id="IPR044437">
    <property type="entry name" value="SETD2/Set2_SET"/>
</dbReference>
<dbReference type="InterPro" id="IPR006560">
    <property type="entry name" value="AWS_dom"/>
</dbReference>
<sequence length="975" mass="109034">MGVRTNGSRAQNGHRVTFKGEASYFSGRATPTNSTSGSGSRNRTPDADGSDGINANGVEKHGFSPDVVLTTTPQLDPKLPLTQKSLHFAMPSSRRGQTLYNHLPDATAEATSKFQVIPDCLYGSKNMGLSDLESLDCDCAEELTGDGRNISCGEDSDCINRATKIECVEGGCNCGDGCLNQRFQQKQYARVSVIKTEKKGYGLRADADLEPNDLIFEYIGEVINEPAFRRRMIQYDEEGIKHFYFMSLNKTDFVDATRKGNLGRFCNHSCNPNCFLDKWIVGNKVRMGIFARRRIVTGEELVFDYNVDRYGANPQPCYCGEPNCTGYIGGKTQTERATKLPQATIEALGIEDPDSWDTTVAKKQRRKKPSEDDEEYVSSLQHTVLAEDGVTKVMAALMQCKEKWIVVKLLARIQEACDDERVLHRVVHMHGYQIFCSLVVLFKDDDNVVLQILGILHCLPRLTKNKISDSHIEAAIHELTRSEHDDVASGSERLLEEWSKLHTAYRIPRKKFDPKANTPANAFEDRRGRDVSESVAAEDARQRAVSPFHGMKVPTGPRSNIPQRINKFHHHGNNNTNGLLRNSRRQNNGNSKADSGKKKQDNQSLPSGWFSAKDPKGNEYYYNKSGVTTWKRPRVPTETTKGPSKAQQDMDAVQDIINRLTREAPRTVLSHLTLQATKTPTEEVKSERWRSLTPEKQQKIYENTLYPHIKSVTDRYRDRLPKEEIKRLGKDISKKVTASDYKNGRVDDPNTINPALIKKMKVYVRDYFEKAVKKFQDQEKRSASKVERDAAHLHHGQTAKTSVGGDTTTMGTADALTAASDTSSQRKEDDFDAFDDVALASFSPDAFDRKRKRADSSVPAGAHQPPSRGADSFAAAVSPSLTPSETPSLKRLKDDDAATDTATPPTPPPPPPPPADREAEIEIEIEIENDNDNDINEAALRQREVDEEALRRENEEALRDFEEEQSKNPGKQLSL</sequence>
<dbReference type="SUPFAM" id="SSF51045">
    <property type="entry name" value="WW domain"/>
    <property type="match status" value="1"/>
</dbReference>
<dbReference type="Proteomes" id="UP001642501">
    <property type="component" value="Unassembled WGS sequence"/>
</dbReference>
<feature type="region of interest" description="Disordered" evidence="15">
    <location>
        <begin position="510"/>
        <end position="618"/>
    </location>
</feature>
<dbReference type="GO" id="GO:0032259">
    <property type="term" value="P:methylation"/>
    <property type="evidence" value="ECO:0007669"/>
    <property type="project" value="UniProtKB-KW"/>
</dbReference>
<evidence type="ECO:0000259" key="16">
    <source>
        <dbReference type="PROSITE" id="PS50020"/>
    </source>
</evidence>
<dbReference type="InterPro" id="IPR001214">
    <property type="entry name" value="SET_dom"/>
</dbReference>
<keyword evidence="10" id="KW-0805">Transcription regulation</keyword>
<gene>
    <name evidence="20" type="primary">SET2</name>
    <name evidence="20" type="ORF">SEPCBS57363_001628</name>
</gene>
<evidence type="ECO:0000256" key="3">
    <source>
        <dbReference type="ARBA" id="ARBA00012178"/>
    </source>
</evidence>
<feature type="domain" description="Post-SET" evidence="18">
    <location>
        <begin position="313"/>
        <end position="329"/>
    </location>
</feature>
<keyword evidence="9" id="KW-0949">S-adenosyl-L-methionine</keyword>
<dbReference type="EMBL" id="CAWUOM010000017">
    <property type="protein sequence ID" value="CAK7265525.1"/>
    <property type="molecule type" value="Genomic_DNA"/>
</dbReference>
<evidence type="ECO:0000256" key="10">
    <source>
        <dbReference type="ARBA" id="ARBA00023015"/>
    </source>
</evidence>
<evidence type="ECO:0000256" key="4">
    <source>
        <dbReference type="ARBA" id="ARBA00018028"/>
    </source>
</evidence>
<keyword evidence="11" id="KW-0804">Transcription</keyword>
<evidence type="ECO:0000256" key="1">
    <source>
        <dbReference type="ARBA" id="ARBA00004123"/>
    </source>
</evidence>
<dbReference type="Pfam" id="PF00397">
    <property type="entry name" value="WW"/>
    <property type="match status" value="1"/>
</dbReference>
<comment type="catalytic activity">
    <reaction evidence="14">
        <text>L-lysyl(36)-[histone H3] + 3 S-adenosyl-L-methionine = N(6),N(6),N(6)-trimethyl-L-lysyl(36)-[histone H3] + 3 S-adenosyl-L-homocysteine + 3 H(+)</text>
        <dbReference type="Rhea" id="RHEA:60324"/>
        <dbReference type="Rhea" id="RHEA-COMP:9785"/>
        <dbReference type="Rhea" id="RHEA-COMP:15536"/>
        <dbReference type="ChEBI" id="CHEBI:15378"/>
        <dbReference type="ChEBI" id="CHEBI:29969"/>
        <dbReference type="ChEBI" id="CHEBI:57856"/>
        <dbReference type="ChEBI" id="CHEBI:59789"/>
        <dbReference type="ChEBI" id="CHEBI:61961"/>
        <dbReference type="EC" id="2.1.1.359"/>
    </reaction>
</comment>
<evidence type="ECO:0000256" key="12">
    <source>
        <dbReference type="ARBA" id="ARBA00023242"/>
    </source>
</evidence>
<keyword evidence="7 20" id="KW-0489">Methyltransferase</keyword>
<protein>
    <recommendedName>
        <fullName evidence="4">Histone-lysine N-methyltransferase, H3 lysine-36 specific</fullName>
        <ecNumber evidence="3">2.1.1.359</ecNumber>
    </recommendedName>
    <alternativeName>
        <fullName evidence="13">SET domain-containing protein 2</fullName>
    </alternativeName>
</protein>
<feature type="domain" description="AWS" evidence="19">
    <location>
        <begin position="132"/>
        <end position="187"/>
    </location>
</feature>
<dbReference type="InterPro" id="IPR046341">
    <property type="entry name" value="SET_dom_sf"/>
</dbReference>
<dbReference type="EC" id="2.1.1.359" evidence="3"/>
<feature type="compositionally biased region" description="Polar residues" evidence="15">
    <location>
        <begin position="29"/>
        <end position="42"/>
    </location>
</feature>
<evidence type="ECO:0000259" key="18">
    <source>
        <dbReference type="PROSITE" id="PS50868"/>
    </source>
</evidence>
<dbReference type="SMART" id="SM00317">
    <property type="entry name" value="SET"/>
    <property type="match status" value="1"/>
</dbReference>
<comment type="caution">
    <text evidence="20">The sequence shown here is derived from an EMBL/GenBank/DDBJ whole genome shotgun (WGS) entry which is preliminary data.</text>
</comment>
<evidence type="ECO:0000313" key="20">
    <source>
        <dbReference type="EMBL" id="CAK7265525.1"/>
    </source>
</evidence>
<proteinExistence type="predicted"/>
<keyword evidence="6" id="KW-0678">Repressor</keyword>
<feature type="compositionally biased region" description="Basic and acidic residues" evidence="15">
    <location>
        <begin position="523"/>
        <end position="542"/>
    </location>
</feature>
<evidence type="ECO:0000256" key="8">
    <source>
        <dbReference type="ARBA" id="ARBA00022679"/>
    </source>
</evidence>
<organism evidence="20 21">
    <name type="scientific">Sporothrix epigloea</name>
    <dbReference type="NCBI Taxonomy" id="1892477"/>
    <lineage>
        <taxon>Eukaryota</taxon>
        <taxon>Fungi</taxon>
        <taxon>Dikarya</taxon>
        <taxon>Ascomycota</taxon>
        <taxon>Pezizomycotina</taxon>
        <taxon>Sordariomycetes</taxon>
        <taxon>Sordariomycetidae</taxon>
        <taxon>Ophiostomatales</taxon>
        <taxon>Ophiostomataceae</taxon>
        <taxon>Sporothrix</taxon>
    </lineage>
</organism>
<evidence type="ECO:0000259" key="19">
    <source>
        <dbReference type="PROSITE" id="PS51215"/>
    </source>
</evidence>
<dbReference type="InterPro" id="IPR013257">
    <property type="entry name" value="SRI"/>
</dbReference>
<feature type="domain" description="SET" evidence="17">
    <location>
        <begin position="189"/>
        <end position="306"/>
    </location>
</feature>
<feature type="compositionally biased region" description="Basic and acidic residues" evidence="15">
    <location>
        <begin position="940"/>
        <end position="966"/>
    </location>
</feature>
<evidence type="ECO:0000256" key="15">
    <source>
        <dbReference type="SAM" id="MobiDB-lite"/>
    </source>
</evidence>
<dbReference type="InterPro" id="IPR003616">
    <property type="entry name" value="Post-SET_dom"/>
</dbReference>
<dbReference type="PROSITE" id="PS01159">
    <property type="entry name" value="WW_DOMAIN_1"/>
    <property type="match status" value="1"/>
</dbReference>
<dbReference type="PROSITE" id="PS51568">
    <property type="entry name" value="SAM_MT43_SET2_1"/>
    <property type="match status" value="1"/>
</dbReference>
<dbReference type="CDD" id="cd00201">
    <property type="entry name" value="WW"/>
    <property type="match status" value="1"/>
</dbReference>
<dbReference type="PROSITE" id="PS50868">
    <property type="entry name" value="POST_SET"/>
    <property type="match status" value="1"/>
</dbReference>
<keyword evidence="21" id="KW-1185">Reference proteome</keyword>
<evidence type="ECO:0000256" key="11">
    <source>
        <dbReference type="ARBA" id="ARBA00023163"/>
    </source>
</evidence>
<dbReference type="GO" id="GO:0140999">
    <property type="term" value="F:histone H3K4 trimethyltransferase activity"/>
    <property type="evidence" value="ECO:0007669"/>
    <property type="project" value="UniProtKB-EC"/>
</dbReference>
<feature type="compositionally biased region" description="Low complexity" evidence="15">
    <location>
        <begin position="878"/>
        <end position="889"/>
    </location>
</feature>
<reference evidence="20 21" key="1">
    <citation type="submission" date="2024-01" db="EMBL/GenBank/DDBJ databases">
        <authorList>
            <person name="Allen C."/>
            <person name="Tagirdzhanova G."/>
        </authorList>
    </citation>
    <scope>NUCLEOTIDE SEQUENCE [LARGE SCALE GENOMIC DNA]</scope>
    <source>
        <strain evidence="20 21">CBS 573.63</strain>
    </source>
</reference>
<evidence type="ECO:0000256" key="14">
    <source>
        <dbReference type="ARBA" id="ARBA00047545"/>
    </source>
</evidence>
<dbReference type="Pfam" id="PF00856">
    <property type="entry name" value="SET"/>
    <property type="match status" value="1"/>
</dbReference>
<evidence type="ECO:0000256" key="13">
    <source>
        <dbReference type="ARBA" id="ARBA00030091"/>
    </source>
</evidence>
<dbReference type="Gene3D" id="2.170.270.10">
    <property type="entry name" value="SET domain"/>
    <property type="match status" value="1"/>
</dbReference>
<evidence type="ECO:0000256" key="5">
    <source>
        <dbReference type="ARBA" id="ARBA00022454"/>
    </source>
</evidence>